<name>A0ABV6FJQ9_9BURK</name>
<evidence type="ECO:0000256" key="1">
    <source>
        <dbReference type="SAM" id="SignalP"/>
    </source>
</evidence>
<feature type="signal peptide" evidence="1">
    <location>
        <begin position="1"/>
        <end position="21"/>
    </location>
</feature>
<dbReference type="EMBL" id="JBHLWP010000016">
    <property type="protein sequence ID" value="MFC0253764.1"/>
    <property type="molecule type" value="Genomic_DNA"/>
</dbReference>
<comment type="caution">
    <text evidence="2">The sequence shown here is derived from an EMBL/GenBank/DDBJ whole genome shotgun (WGS) entry which is preliminary data.</text>
</comment>
<evidence type="ECO:0000313" key="2">
    <source>
        <dbReference type="EMBL" id="MFC0253764.1"/>
    </source>
</evidence>
<proteinExistence type="predicted"/>
<organism evidence="2 3">
    <name type="scientific">Massilia consociata</name>
    <dbReference type="NCBI Taxonomy" id="760117"/>
    <lineage>
        <taxon>Bacteria</taxon>
        <taxon>Pseudomonadati</taxon>
        <taxon>Pseudomonadota</taxon>
        <taxon>Betaproteobacteria</taxon>
        <taxon>Burkholderiales</taxon>
        <taxon>Oxalobacteraceae</taxon>
        <taxon>Telluria group</taxon>
        <taxon>Massilia</taxon>
    </lineage>
</organism>
<keyword evidence="1" id="KW-0732">Signal</keyword>
<reference evidence="2 3" key="1">
    <citation type="submission" date="2024-09" db="EMBL/GenBank/DDBJ databases">
        <authorList>
            <person name="Sun Q."/>
            <person name="Mori K."/>
        </authorList>
    </citation>
    <scope>NUCLEOTIDE SEQUENCE [LARGE SCALE GENOMIC DNA]</scope>
    <source>
        <strain evidence="2 3">CCM 7792</strain>
    </source>
</reference>
<accession>A0ABV6FJQ9</accession>
<evidence type="ECO:0000313" key="3">
    <source>
        <dbReference type="Proteomes" id="UP001589773"/>
    </source>
</evidence>
<gene>
    <name evidence="2" type="ORF">ACFFJK_17845</name>
</gene>
<dbReference type="RefSeq" id="WP_379680929.1">
    <property type="nucleotide sequence ID" value="NZ_JBHLWP010000016.1"/>
</dbReference>
<dbReference type="Proteomes" id="UP001589773">
    <property type="component" value="Unassembled WGS sequence"/>
</dbReference>
<sequence>MKPVNRFLLAALVALPLAVQAEPAKLPVKVSFLSEVHVAPQVGNGARGDAWGEAAAPERLAGTTGKDDAIRNEATLGGTVGNNTAVNTVSGNNVIDSGSFANAQGLPMVIQNSGSNVLIQNATVINLRLQ</sequence>
<protein>
    <submittedName>
        <fullName evidence="2">Uncharacterized protein</fullName>
    </submittedName>
</protein>
<keyword evidence="3" id="KW-1185">Reference proteome</keyword>
<feature type="chain" id="PRO_5046123036" evidence="1">
    <location>
        <begin position="22"/>
        <end position="130"/>
    </location>
</feature>